<reference evidence="3 4" key="1">
    <citation type="submission" date="2019-08" db="EMBL/GenBank/DDBJ databases">
        <authorList>
            <person name="Peeters C."/>
        </authorList>
    </citation>
    <scope>NUCLEOTIDE SEQUENCE [LARGE SCALE GENOMIC DNA]</scope>
    <source>
        <strain evidence="3 4">LMG 31012</strain>
    </source>
</reference>
<dbReference type="Pfam" id="PF03960">
    <property type="entry name" value="ArsC"/>
    <property type="match status" value="1"/>
</dbReference>
<evidence type="ECO:0000313" key="3">
    <source>
        <dbReference type="EMBL" id="VVE26310.1"/>
    </source>
</evidence>
<evidence type="ECO:0000313" key="4">
    <source>
        <dbReference type="Proteomes" id="UP000400981"/>
    </source>
</evidence>
<dbReference type="OrthoDB" id="9803749at2"/>
<dbReference type="InterPro" id="IPR036249">
    <property type="entry name" value="Thioredoxin-like_sf"/>
</dbReference>
<dbReference type="InterPro" id="IPR006660">
    <property type="entry name" value="Arsenate_reductase-like"/>
</dbReference>
<dbReference type="PANTHER" id="PTHR30041:SF8">
    <property type="entry name" value="PROTEIN YFFB"/>
    <property type="match status" value="1"/>
</dbReference>
<accession>A0A5E4WRI9</accession>
<dbReference type="EMBL" id="CABPSH010000009">
    <property type="protein sequence ID" value="VVE26310.1"/>
    <property type="molecule type" value="Genomic_DNA"/>
</dbReference>
<dbReference type="InterPro" id="IPR006504">
    <property type="entry name" value="Tscrpt_reg_Spx/MgsR"/>
</dbReference>
<organism evidence="3 4">
    <name type="scientific">Pandoraea eparura</name>
    <dbReference type="NCBI Taxonomy" id="2508291"/>
    <lineage>
        <taxon>Bacteria</taxon>
        <taxon>Pseudomonadati</taxon>
        <taxon>Pseudomonadota</taxon>
        <taxon>Betaproteobacteria</taxon>
        <taxon>Burkholderiales</taxon>
        <taxon>Burkholderiaceae</taxon>
        <taxon>Pandoraea</taxon>
    </lineage>
</organism>
<dbReference type="Proteomes" id="UP000400981">
    <property type="component" value="Unassembled WGS sequence"/>
</dbReference>
<evidence type="ECO:0000256" key="1">
    <source>
        <dbReference type="ARBA" id="ARBA00007198"/>
    </source>
</evidence>
<evidence type="ECO:0000256" key="2">
    <source>
        <dbReference type="PROSITE-ProRule" id="PRU01282"/>
    </source>
</evidence>
<sequence length="115" mass="12572">MTAVLYGIPNCDTVKKARTWLDEHGVAYDFHDFKKAGVNDALLGVWLAQVPLATLLNRKGTTWRKLSPEQQAAAADASVARTLMIENPSLIKRPVLVANGQVSVGFTPDSYASRF</sequence>
<dbReference type="AlphaFoldDB" id="A0A5E4WRI9"/>
<dbReference type="RefSeq" id="WP_150590516.1">
    <property type="nucleotide sequence ID" value="NZ_CABPSH010000009.1"/>
</dbReference>
<comment type="similarity">
    <text evidence="1 2">Belongs to the ArsC family.</text>
</comment>
<dbReference type="PANTHER" id="PTHR30041">
    <property type="entry name" value="ARSENATE REDUCTASE"/>
    <property type="match status" value="1"/>
</dbReference>
<dbReference type="SUPFAM" id="SSF52833">
    <property type="entry name" value="Thioredoxin-like"/>
    <property type="match status" value="1"/>
</dbReference>
<dbReference type="NCBIfam" id="TIGR01617">
    <property type="entry name" value="arsC_related"/>
    <property type="match status" value="1"/>
</dbReference>
<dbReference type="Gene3D" id="3.40.30.10">
    <property type="entry name" value="Glutaredoxin"/>
    <property type="match status" value="1"/>
</dbReference>
<dbReference type="CDD" id="cd03035">
    <property type="entry name" value="ArsC_Yffb"/>
    <property type="match status" value="1"/>
</dbReference>
<proteinExistence type="inferred from homology"/>
<dbReference type="NCBIfam" id="NF008107">
    <property type="entry name" value="PRK10853.1"/>
    <property type="match status" value="1"/>
</dbReference>
<keyword evidence="4" id="KW-1185">Reference proteome</keyword>
<protein>
    <submittedName>
        <fullName evidence="3">Arsenate reductase</fullName>
    </submittedName>
</protein>
<name>A0A5E4WRI9_9BURK</name>
<dbReference type="PROSITE" id="PS51353">
    <property type="entry name" value="ARSC"/>
    <property type="match status" value="1"/>
</dbReference>
<gene>
    <name evidence="3" type="ORF">PEP31012_03427</name>
</gene>